<reference evidence="3 4" key="1">
    <citation type="submission" date="2016-10" db="EMBL/GenBank/DDBJ databases">
        <title>Comparative genome analysis of multiple Pseudomonas spp. focuses on biocontrol and plant growth promoting traits.</title>
        <authorList>
            <person name="Tao X.-Y."/>
            <person name="Taylor C.G."/>
        </authorList>
    </citation>
    <scope>NUCLEOTIDE SEQUENCE [LARGE SCALE GENOMIC DNA]</scope>
    <source>
        <strain evidence="3 4">37D10</strain>
    </source>
</reference>
<dbReference type="CDD" id="cd21177">
    <property type="entry name" value="LPMO_AA10"/>
    <property type="match status" value="1"/>
</dbReference>
<keyword evidence="1" id="KW-0732">Signal</keyword>
<comment type="caution">
    <text evidence="3">The sequence shown here is derived from an EMBL/GenBank/DDBJ whole genome shotgun (WGS) entry which is preliminary data.</text>
</comment>
<accession>A0A423H1G0</accession>
<dbReference type="InterPro" id="IPR014756">
    <property type="entry name" value="Ig_E-set"/>
</dbReference>
<proteinExistence type="predicted"/>
<evidence type="ECO:0000259" key="2">
    <source>
        <dbReference type="Pfam" id="PF03067"/>
    </source>
</evidence>
<dbReference type="InterPro" id="IPR051024">
    <property type="entry name" value="GlcNAc_Chitin_IntDeg"/>
</dbReference>
<dbReference type="Gene3D" id="2.70.50.50">
    <property type="entry name" value="chitin-binding protein cbp21"/>
    <property type="match status" value="1"/>
</dbReference>
<feature type="domain" description="Chitin-binding type-4" evidence="2">
    <location>
        <begin position="4"/>
        <end position="192"/>
    </location>
</feature>
<sequence>MPRHGRISNPQSRAQFLYEEGKLDFGQVNECEGGKGFPGLLGNLPDPDAPDDVYNRPPPADGLIASGGHTADARALLNATGSHWKKHNVRPGPFNVIWEYRQVHKTRRWSYWITKVGWNPDEPLARKHFEDEPVEVFLNTFRPYYAPGSDVLYPRPIHQHTMTLPDRKGYHVLLAVWDVANTAAAFYQVIDLDFIS</sequence>
<dbReference type="PANTHER" id="PTHR34823">
    <property type="entry name" value="GLCNAC-BINDING PROTEIN A"/>
    <property type="match status" value="1"/>
</dbReference>
<organism evidence="3 4">
    <name type="scientific">Pseudomonas brassicacearum</name>
    <dbReference type="NCBI Taxonomy" id="930166"/>
    <lineage>
        <taxon>Bacteria</taxon>
        <taxon>Pseudomonadati</taxon>
        <taxon>Pseudomonadota</taxon>
        <taxon>Gammaproteobacteria</taxon>
        <taxon>Pseudomonadales</taxon>
        <taxon>Pseudomonadaceae</taxon>
        <taxon>Pseudomonas</taxon>
    </lineage>
</organism>
<evidence type="ECO:0000313" key="3">
    <source>
        <dbReference type="EMBL" id="RON05570.1"/>
    </source>
</evidence>
<dbReference type="AlphaFoldDB" id="A0A423H1G0"/>
<dbReference type="InterPro" id="IPR004302">
    <property type="entry name" value="Cellulose/chitin-bd_N"/>
</dbReference>
<dbReference type="Pfam" id="PF03067">
    <property type="entry name" value="LPMO_10"/>
    <property type="match status" value="1"/>
</dbReference>
<dbReference type="SUPFAM" id="SSF81296">
    <property type="entry name" value="E set domains"/>
    <property type="match status" value="1"/>
</dbReference>
<protein>
    <submittedName>
        <fullName evidence="3">Chitin-binding protein</fullName>
    </submittedName>
</protein>
<name>A0A423H1G0_9PSED</name>
<evidence type="ECO:0000313" key="4">
    <source>
        <dbReference type="Proteomes" id="UP000284684"/>
    </source>
</evidence>
<dbReference type="PANTHER" id="PTHR34823:SF1">
    <property type="entry name" value="CHITIN-BINDING TYPE-4 DOMAIN-CONTAINING PROTEIN"/>
    <property type="match status" value="1"/>
</dbReference>
<gene>
    <name evidence="3" type="ORF">BK658_01965</name>
</gene>
<dbReference type="EMBL" id="MOBI01000002">
    <property type="protein sequence ID" value="RON05570.1"/>
    <property type="molecule type" value="Genomic_DNA"/>
</dbReference>
<evidence type="ECO:0000256" key="1">
    <source>
        <dbReference type="ARBA" id="ARBA00022729"/>
    </source>
</evidence>
<dbReference type="Proteomes" id="UP000284684">
    <property type="component" value="Unassembled WGS sequence"/>
</dbReference>